<organism evidence="2">
    <name type="scientific">Cacopsylla melanoneura</name>
    <dbReference type="NCBI Taxonomy" id="428564"/>
    <lineage>
        <taxon>Eukaryota</taxon>
        <taxon>Metazoa</taxon>
        <taxon>Ecdysozoa</taxon>
        <taxon>Arthropoda</taxon>
        <taxon>Hexapoda</taxon>
        <taxon>Insecta</taxon>
        <taxon>Pterygota</taxon>
        <taxon>Neoptera</taxon>
        <taxon>Paraneoptera</taxon>
        <taxon>Hemiptera</taxon>
        <taxon>Sternorrhyncha</taxon>
        <taxon>Psylloidea</taxon>
        <taxon>Psyllidae</taxon>
        <taxon>Psyllinae</taxon>
        <taxon>Cacopsylla</taxon>
    </lineage>
</organism>
<proteinExistence type="predicted"/>
<evidence type="ECO:0000313" key="2">
    <source>
        <dbReference type="EMBL" id="CAG6634361.1"/>
    </source>
</evidence>
<sequence length="139" mass="16905">MQLCFFYFCFCAVYIIYSLSLIFIWRLLWFSFWFIFLLGLLAFSINLIFNIHFHFLWFWRMFIRTRAMVWLVITILSNSIDFDLFLVDVILQFLDLFWGRFLVLVSFLVFPFVIFHCCQLTNRKVVYPGAVTDSQKLVL</sequence>
<dbReference type="AlphaFoldDB" id="A0A8D8QML8"/>
<dbReference type="EMBL" id="HBUF01085933">
    <property type="protein sequence ID" value="CAG6634361.1"/>
    <property type="molecule type" value="Transcribed_RNA"/>
</dbReference>
<reference evidence="2" key="1">
    <citation type="submission" date="2021-05" db="EMBL/GenBank/DDBJ databases">
        <authorList>
            <person name="Alioto T."/>
            <person name="Alioto T."/>
            <person name="Gomez Garrido J."/>
        </authorList>
    </citation>
    <scope>NUCLEOTIDE SEQUENCE</scope>
</reference>
<keyword evidence="1" id="KW-0472">Membrane</keyword>
<accession>A0A8D8QML8</accession>
<feature type="transmembrane region" description="Helical" evidence="1">
    <location>
        <begin position="5"/>
        <end position="25"/>
    </location>
</feature>
<protein>
    <submittedName>
        <fullName evidence="2">Uncharacterized protein</fullName>
    </submittedName>
</protein>
<evidence type="ECO:0000256" key="1">
    <source>
        <dbReference type="SAM" id="Phobius"/>
    </source>
</evidence>
<keyword evidence="1" id="KW-0812">Transmembrane</keyword>
<feature type="transmembrane region" description="Helical" evidence="1">
    <location>
        <begin position="69"/>
        <end position="91"/>
    </location>
</feature>
<feature type="transmembrane region" description="Helical" evidence="1">
    <location>
        <begin position="97"/>
        <end position="115"/>
    </location>
</feature>
<feature type="transmembrane region" description="Helical" evidence="1">
    <location>
        <begin position="31"/>
        <end position="57"/>
    </location>
</feature>
<name>A0A8D8QML8_9HEMI</name>
<keyword evidence="1" id="KW-1133">Transmembrane helix</keyword>